<dbReference type="SMART" id="SM00993">
    <property type="entry name" value="YL1_C"/>
    <property type="match status" value="1"/>
</dbReference>
<comment type="similarity">
    <text evidence="1">Belongs to the VPS72/YL1 family.</text>
</comment>
<accession>A0A833R899</accession>
<dbReference type="InterPro" id="IPR013272">
    <property type="entry name" value="Vps72/YL1_C"/>
</dbReference>
<dbReference type="OrthoDB" id="78296at2759"/>
<dbReference type="GO" id="GO:0005634">
    <property type="term" value="C:nucleus"/>
    <property type="evidence" value="ECO:0007669"/>
    <property type="project" value="TreeGrafter"/>
</dbReference>
<feature type="region of interest" description="Disordered" evidence="3">
    <location>
        <begin position="38"/>
        <end position="163"/>
    </location>
</feature>
<dbReference type="PANTHER" id="PTHR13275">
    <property type="entry name" value="YL-1 PROTEIN TRANSCRIPTION FACTOR-LIKE 1"/>
    <property type="match status" value="1"/>
</dbReference>
<sequence>MAADEDELVLLDRTSRATRGKRMTKLLDEELEQDEMFWNQEALKDEEIDDNYQEEAEAPDLYDSDFDEDEPDPDEEGETIVEERLPVKKRLIYPGKQMRKIKSNKTKRKSKSKNKATKKKDFSELEKEEETSKADEVPKGGKLDSTGIEEQEVEKTVRKSTRTSVIVRQAEREAIRAELQATMKPIKRKKQGEEKRMTQEEMLLEAAETEIMNLRNLERVLAREEEVKKKAVTHKDNYDGPQIRFFSRDGNSHLEFLKGASFGSELCTKSTSYPEKSVCVVTGLPAKYKDPKTGLPYATLEAFKIIRERFEESERIKKAGDLEMGDLFDSISGDGFTTKNKRSGHASANNSRPNKRLGARFRRIPALDMLDSD</sequence>
<dbReference type="PANTHER" id="PTHR13275:SF4">
    <property type="entry name" value="VACUOLAR PROTEIN SORTING-ASSOCIATED PROTEIN 72 HOMOLOG"/>
    <property type="match status" value="1"/>
</dbReference>
<evidence type="ECO:0000256" key="1">
    <source>
        <dbReference type="ARBA" id="ARBA00006832"/>
    </source>
</evidence>
<organism evidence="5 6">
    <name type="scientific">Carex littledalei</name>
    <dbReference type="NCBI Taxonomy" id="544730"/>
    <lineage>
        <taxon>Eukaryota</taxon>
        <taxon>Viridiplantae</taxon>
        <taxon>Streptophyta</taxon>
        <taxon>Embryophyta</taxon>
        <taxon>Tracheophyta</taxon>
        <taxon>Spermatophyta</taxon>
        <taxon>Magnoliopsida</taxon>
        <taxon>Liliopsida</taxon>
        <taxon>Poales</taxon>
        <taxon>Cyperaceae</taxon>
        <taxon>Cyperoideae</taxon>
        <taxon>Cariceae</taxon>
        <taxon>Carex</taxon>
        <taxon>Carex subgen. Euthyceras</taxon>
    </lineage>
</organism>
<dbReference type="Pfam" id="PF05764">
    <property type="entry name" value="YL1"/>
    <property type="match status" value="1"/>
</dbReference>
<keyword evidence="2" id="KW-0175">Coiled coil</keyword>
<proteinExistence type="inferred from homology"/>
<feature type="region of interest" description="Disordered" evidence="3">
    <location>
        <begin position="335"/>
        <end position="373"/>
    </location>
</feature>
<evidence type="ECO:0000313" key="5">
    <source>
        <dbReference type="EMBL" id="KAF3336572.1"/>
    </source>
</evidence>
<dbReference type="InterPro" id="IPR046757">
    <property type="entry name" value="YL1_N"/>
</dbReference>
<evidence type="ECO:0000256" key="3">
    <source>
        <dbReference type="SAM" id="MobiDB-lite"/>
    </source>
</evidence>
<reference evidence="5" key="1">
    <citation type="submission" date="2020-01" db="EMBL/GenBank/DDBJ databases">
        <title>Genome sequence of Kobresia littledalei, the first chromosome-level genome in the family Cyperaceae.</title>
        <authorList>
            <person name="Qu G."/>
        </authorList>
    </citation>
    <scope>NUCLEOTIDE SEQUENCE</scope>
    <source>
        <strain evidence="5">C.B.Clarke</strain>
        <tissue evidence="5">Leaf</tissue>
    </source>
</reference>
<feature type="compositionally biased region" description="Basic residues" evidence="3">
    <location>
        <begin position="353"/>
        <end position="363"/>
    </location>
</feature>
<feature type="compositionally biased region" description="Acidic residues" evidence="3">
    <location>
        <begin position="44"/>
        <end position="80"/>
    </location>
</feature>
<feature type="compositionally biased region" description="Basic residues" evidence="3">
    <location>
        <begin position="87"/>
        <end position="118"/>
    </location>
</feature>
<protein>
    <submittedName>
        <fullName evidence="5">Vacuolar protein sorting protein 72</fullName>
    </submittedName>
</protein>
<dbReference type="AlphaFoldDB" id="A0A833R899"/>
<feature type="compositionally biased region" description="Basic and acidic residues" evidence="3">
    <location>
        <begin position="119"/>
        <end position="142"/>
    </location>
</feature>
<dbReference type="EMBL" id="SWLB01000007">
    <property type="protein sequence ID" value="KAF3336572.1"/>
    <property type="molecule type" value="Genomic_DNA"/>
</dbReference>
<evidence type="ECO:0000259" key="4">
    <source>
        <dbReference type="SMART" id="SM00993"/>
    </source>
</evidence>
<dbReference type="Proteomes" id="UP000623129">
    <property type="component" value="Unassembled WGS sequence"/>
</dbReference>
<name>A0A833R899_9POAL</name>
<feature type="coiled-coil region" evidence="2">
    <location>
        <begin position="190"/>
        <end position="234"/>
    </location>
</feature>
<dbReference type="Pfam" id="PF08265">
    <property type="entry name" value="YL1_C"/>
    <property type="match status" value="1"/>
</dbReference>
<feature type="domain" description="Vps72/YL1 C-terminal" evidence="4">
    <location>
        <begin position="277"/>
        <end position="306"/>
    </location>
</feature>
<evidence type="ECO:0000256" key="2">
    <source>
        <dbReference type="SAM" id="Coils"/>
    </source>
</evidence>
<gene>
    <name evidence="5" type="ORF">FCM35_KLT19158</name>
</gene>
<comment type="caution">
    <text evidence="5">The sequence shown here is derived from an EMBL/GenBank/DDBJ whole genome shotgun (WGS) entry which is preliminary data.</text>
</comment>
<evidence type="ECO:0000313" key="6">
    <source>
        <dbReference type="Proteomes" id="UP000623129"/>
    </source>
</evidence>
<keyword evidence="6" id="KW-1185">Reference proteome</keyword>